<dbReference type="AlphaFoldDB" id="A0A401G217"/>
<reference evidence="8" key="1">
    <citation type="submission" date="2017-11" db="EMBL/GenBank/DDBJ databases">
        <authorList>
            <person name="Watanabe M."/>
            <person name="Kojima H."/>
        </authorList>
    </citation>
    <scope>NUCLEOTIDE SEQUENCE [LARGE SCALE GENOMIC DNA]</scope>
    <source>
        <strain evidence="8">Tokyo 01</strain>
    </source>
</reference>
<comment type="subcellular location">
    <subcellularLocation>
        <location evidence="6">Cytoplasm</location>
    </subcellularLocation>
</comment>
<dbReference type="GO" id="GO:0044183">
    <property type="term" value="F:protein folding chaperone"/>
    <property type="evidence" value="ECO:0007669"/>
    <property type="project" value="TreeGrafter"/>
</dbReference>
<dbReference type="Pfam" id="PF01430">
    <property type="entry name" value="HSP33"/>
    <property type="match status" value="1"/>
</dbReference>
<evidence type="ECO:0000256" key="4">
    <source>
        <dbReference type="ARBA" id="ARBA00023186"/>
    </source>
</evidence>
<evidence type="ECO:0000313" key="8">
    <source>
        <dbReference type="Proteomes" id="UP000288096"/>
    </source>
</evidence>
<keyword evidence="4 6" id="KW-0143">Chaperone</keyword>
<dbReference type="GO" id="GO:0051082">
    <property type="term" value="F:unfolded protein binding"/>
    <property type="evidence" value="ECO:0007669"/>
    <property type="project" value="UniProtKB-UniRule"/>
</dbReference>
<comment type="caution">
    <text evidence="7">The sequence shown here is derived from an EMBL/GenBank/DDBJ whole genome shotgun (WGS) entry which is preliminary data.</text>
</comment>
<dbReference type="GO" id="GO:0042026">
    <property type="term" value="P:protein refolding"/>
    <property type="evidence" value="ECO:0007669"/>
    <property type="project" value="TreeGrafter"/>
</dbReference>
<dbReference type="NCBIfam" id="NF001033">
    <property type="entry name" value="PRK00114.1"/>
    <property type="match status" value="1"/>
</dbReference>
<accession>A0A401G217</accession>
<comment type="similarity">
    <text evidence="6">Belongs to the HSP33 family.</text>
</comment>
<dbReference type="InterPro" id="IPR000397">
    <property type="entry name" value="Heat_shock_Hsp33"/>
</dbReference>
<protein>
    <recommendedName>
        <fullName evidence="6">33 kDa chaperonin</fullName>
    </recommendedName>
    <alternativeName>
        <fullName evidence="6">Heat shock protein 33 homolog</fullName>
        <shortName evidence="6">HSP33</shortName>
    </alternativeName>
</protein>
<organism evidence="7 8">
    <name type="scientific">Desulfonema ishimotonii</name>
    <dbReference type="NCBI Taxonomy" id="45657"/>
    <lineage>
        <taxon>Bacteria</taxon>
        <taxon>Pseudomonadati</taxon>
        <taxon>Thermodesulfobacteriota</taxon>
        <taxon>Desulfobacteria</taxon>
        <taxon>Desulfobacterales</taxon>
        <taxon>Desulfococcaceae</taxon>
        <taxon>Desulfonema</taxon>
    </lineage>
</organism>
<dbReference type="SUPFAM" id="SSF64397">
    <property type="entry name" value="Hsp33 domain"/>
    <property type="match status" value="1"/>
</dbReference>
<dbReference type="SUPFAM" id="SSF118352">
    <property type="entry name" value="HSP33 redox switch-like"/>
    <property type="match status" value="1"/>
</dbReference>
<evidence type="ECO:0000256" key="1">
    <source>
        <dbReference type="ARBA" id="ARBA00022490"/>
    </source>
</evidence>
<evidence type="ECO:0000256" key="2">
    <source>
        <dbReference type="ARBA" id="ARBA00022833"/>
    </source>
</evidence>
<dbReference type="HAMAP" id="MF_00117">
    <property type="entry name" value="HslO"/>
    <property type="match status" value="1"/>
</dbReference>
<feature type="disulfide bond" description="Redox-active" evidence="6">
    <location>
        <begin position="236"/>
        <end position="238"/>
    </location>
</feature>
<evidence type="ECO:0000313" key="7">
    <source>
        <dbReference type="EMBL" id="GBC63260.1"/>
    </source>
</evidence>
<evidence type="ECO:0000256" key="5">
    <source>
        <dbReference type="ARBA" id="ARBA00023284"/>
    </source>
</evidence>
<dbReference type="PANTHER" id="PTHR30111:SF1">
    <property type="entry name" value="33 KDA CHAPERONIN"/>
    <property type="match status" value="1"/>
</dbReference>
<evidence type="ECO:0000256" key="6">
    <source>
        <dbReference type="HAMAP-Rule" id="MF_00117"/>
    </source>
</evidence>
<dbReference type="PIRSF" id="PIRSF005261">
    <property type="entry name" value="Heat_shock_Hsp33"/>
    <property type="match status" value="1"/>
</dbReference>
<dbReference type="EMBL" id="BEXT01000001">
    <property type="protein sequence ID" value="GBC63260.1"/>
    <property type="molecule type" value="Genomic_DNA"/>
</dbReference>
<evidence type="ECO:0000256" key="3">
    <source>
        <dbReference type="ARBA" id="ARBA00023157"/>
    </source>
</evidence>
<gene>
    <name evidence="6" type="primary">hslO</name>
    <name evidence="7" type="ORF">DENIS_4254</name>
</gene>
<dbReference type="CDD" id="cd00498">
    <property type="entry name" value="Hsp33"/>
    <property type="match status" value="1"/>
</dbReference>
<keyword evidence="2 6" id="KW-0862">Zinc</keyword>
<keyword evidence="8" id="KW-1185">Reference proteome</keyword>
<dbReference type="InterPro" id="IPR016154">
    <property type="entry name" value="Heat_shock_Hsp33_C"/>
</dbReference>
<dbReference type="Proteomes" id="UP000288096">
    <property type="component" value="Unassembled WGS sequence"/>
</dbReference>
<comment type="PTM">
    <text evidence="6">Under oxidizing conditions two disulfide bonds are formed involving the reactive cysteines. Under reducing conditions zinc is bound to the reactive cysteines and the protein is inactive.</text>
</comment>
<dbReference type="Gene3D" id="3.90.1280.10">
    <property type="entry name" value="HSP33 redox switch-like"/>
    <property type="match status" value="1"/>
</dbReference>
<keyword evidence="5 6" id="KW-0676">Redox-active center</keyword>
<dbReference type="Gene3D" id="3.55.30.10">
    <property type="entry name" value="Hsp33 domain"/>
    <property type="match status" value="1"/>
</dbReference>
<dbReference type="PANTHER" id="PTHR30111">
    <property type="entry name" value="33 KDA CHAPERONIN"/>
    <property type="match status" value="1"/>
</dbReference>
<sequence>MKDYLVRVITRNGNVRGLACVTTKLVDKACRLHGTYPTAAAALGRALTGGVLMGALLKSRQRVALRFEGNGPLKKILAEADSTGAVRGYVGNPLVDLPLKNGKFDVAGAIGRAGFLTVTKDLGVKEPYQGIVQLYTSEIGEDLAYYFVESEQIPSAVGVGVYAEPDSGITAAGGFLIQSLPPSDDAVIDRLVSQIQTLPPVTEMIRDGRTPEEMLEMMFAGVPIDILEKREVAFHCTCSRERMERALISLGADEIRAIIEEQGEAEVNCEFCRENYTFNREALTALAEKAVRPAP</sequence>
<dbReference type="GO" id="GO:0005737">
    <property type="term" value="C:cytoplasm"/>
    <property type="evidence" value="ECO:0007669"/>
    <property type="project" value="UniProtKB-SubCell"/>
</dbReference>
<keyword evidence="1 6" id="KW-0963">Cytoplasm</keyword>
<feature type="disulfide bond" description="Redox-active" evidence="6">
    <location>
        <begin position="269"/>
        <end position="272"/>
    </location>
</feature>
<comment type="function">
    <text evidence="6">Redox regulated molecular chaperone. Protects both thermally unfolding and oxidatively damaged proteins from irreversible aggregation. Plays an important role in the bacterial defense system toward oxidative stress.</text>
</comment>
<proteinExistence type="inferred from homology"/>
<reference evidence="8" key="2">
    <citation type="submission" date="2019-01" db="EMBL/GenBank/DDBJ databases">
        <title>Genome sequence of Desulfonema ishimotonii strain Tokyo 01.</title>
        <authorList>
            <person name="Fukui M."/>
        </authorList>
    </citation>
    <scope>NUCLEOTIDE SEQUENCE [LARGE SCALE GENOMIC DNA]</scope>
    <source>
        <strain evidence="8">Tokyo 01</strain>
    </source>
</reference>
<keyword evidence="3 6" id="KW-1015">Disulfide bond</keyword>
<dbReference type="RefSeq" id="WP_208022628.1">
    <property type="nucleotide sequence ID" value="NZ_BEXT01000001.1"/>
</dbReference>
<dbReference type="InterPro" id="IPR016153">
    <property type="entry name" value="Heat_shock_Hsp33_N"/>
</dbReference>
<name>A0A401G217_9BACT</name>